<dbReference type="GO" id="GO:0003724">
    <property type="term" value="F:RNA helicase activity"/>
    <property type="evidence" value="ECO:0007669"/>
    <property type="project" value="UniProtKB-EC"/>
</dbReference>
<evidence type="ECO:0000256" key="8">
    <source>
        <dbReference type="SAM" id="MobiDB-lite"/>
    </source>
</evidence>
<dbReference type="Pfam" id="PF00271">
    <property type="entry name" value="Helicase_C"/>
    <property type="match status" value="1"/>
</dbReference>
<name>A0A0C2IYM9_9PEZI</name>
<dbReference type="PROSITE" id="PS51192">
    <property type="entry name" value="HELICASE_ATP_BIND_1"/>
    <property type="match status" value="1"/>
</dbReference>
<dbReference type="Gene3D" id="3.40.50.300">
    <property type="entry name" value="P-loop containing nucleotide triphosphate hydrolases"/>
    <property type="match status" value="2"/>
</dbReference>
<dbReference type="InterPro" id="IPR011545">
    <property type="entry name" value="DEAD/DEAH_box_helicase_dom"/>
</dbReference>
<dbReference type="PROSITE" id="PS51194">
    <property type="entry name" value="HELICASE_CTER"/>
    <property type="match status" value="1"/>
</dbReference>
<dbReference type="SUPFAM" id="SSF52540">
    <property type="entry name" value="P-loop containing nucleoside triphosphate hydrolases"/>
    <property type="match status" value="2"/>
</dbReference>
<comment type="similarity">
    <text evidence="6">Belongs to the DEAD box helicase family.</text>
</comment>
<dbReference type="GeneID" id="63673543"/>
<dbReference type="VEuPathDB" id="FungiDB:SPBR_00303"/>
<dbReference type="SMART" id="SM00490">
    <property type="entry name" value="HELICc"/>
    <property type="match status" value="1"/>
</dbReference>
<dbReference type="OrthoDB" id="193716at2759"/>
<dbReference type="SMART" id="SM00487">
    <property type="entry name" value="DEXDc"/>
    <property type="match status" value="1"/>
</dbReference>
<dbReference type="HOGENOM" id="CLU_003041_26_6_1"/>
<evidence type="ECO:0000256" key="4">
    <source>
        <dbReference type="ARBA" id="ARBA00022840"/>
    </source>
</evidence>
<dbReference type="GO" id="GO:0016787">
    <property type="term" value="F:hydrolase activity"/>
    <property type="evidence" value="ECO:0007669"/>
    <property type="project" value="UniProtKB-KW"/>
</dbReference>
<dbReference type="CDD" id="cd18787">
    <property type="entry name" value="SF2_C_DEAD"/>
    <property type="match status" value="1"/>
</dbReference>
<protein>
    <recommendedName>
        <fullName evidence="7">ATP-dependent RNA helicase</fullName>
        <ecNumber evidence="7">3.6.4.13</ecNumber>
    </recommendedName>
</protein>
<sequence>MLRTSILRAARLPRAGCASSASIVASLRSTAVRPAGLTQTAAFQGRVVPAPSLVARFGRSYSTSNATADATADETQEDKGESGPVTKFSDLERVGVHKNLVRSLTQGLGYENMTSVQSMAMEPALIGKDIVAQAKTGTGKTLAFLIPVIQRMIDNNADLAHPGRYRPTASDIRAIVMSPTRELAEQIGAEARKLVQGTGIIVQTAVGGTQRNAMLQKTRREGCHLLVATPGRLNDLLSSEDSGIGAPQLEALVLDEADRMLDVGFERELREILRYLPDRKNVPRQTLLFSATVPKNVVSLARTYVDASNFQFVQTIKPEDVLTHQKVPQHILPVRGYENMYPTLLELIEREMEAANTPGSDRMPFKAIVFLSTTSMVQLTQDVFYTLSHGKVKLPRQYHIHSKLTQRARTDAADQFRNARSAILFSSDVTARGMDFPNVTHVIQVGVPPDRDQYIHRLGRTGRADKGGQGWLIVAENEITAARQMLTDLPIQRVSGFDCAGYDMTDYHAKNGENGESVEDRPRQIDVVAQTMKSTPGSLLVDAYLSYLGGASTGRNVQTTCNNLNDWVYNGWGWKEPPAISSFIATKRGLHRVRGLNIQDSSTRNSYRSSNEVAGGDQFERQFSSGFNDSRGGSSGGFSNRGPRAGGASRYDSRGSSGFERGSGRGGDGYRGSSGSSRSGYGSRGDNGRFNDWSRDRN</sequence>
<dbReference type="PANTHER" id="PTHR24031">
    <property type="entry name" value="RNA HELICASE"/>
    <property type="match status" value="1"/>
</dbReference>
<dbReference type="GO" id="GO:0003723">
    <property type="term" value="F:RNA binding"/>
    <property type="evidence" value="ECO:0007669"/>
    <property type="project" value="UniProtKB-UniRule"/>
</dbReference>
<dbReference type="Pfam" id="PF00270">
    <property type="entry name" value="DEAD"/>
    <property type="match status" value="1"/>
</dbReference>
<keyword evidence="5 7" id="KW-0694">RNA-binding</keyword>
<evidence type="ECO:0000256" key="5">
    <source>
        <dbReference type="ARBA" id="ARBA00022884"/>
    </source>
</evidence>
<feature type="domain" description="Helicase ATP-binding" evidence="9">
    <location>
        <begin position="121"/>
        <end position="311"/>
    </location>
</feature>
<feature type="region of interest" description="Disordered" evidence="8">
    <location>
        <begin position="65"/>
        <end position="86"/>
    </location>
</feature>
<dbReference type="InterPro" id="IPR001650">
    <property type="entry name" value="Helicase_C-like"/>
</dbReference>
<dbReference type="InterPro" id="IPR027417">
    <property type="entry name" value="P-loop_NTPase"/>
</dbReference>
<dbReference type="RefSeq" id="XP_040618102.1">
    <property type="nucleotide sequence ID" value="XM_040758622.1"/>
</dbReference>
<keyword evidence="1 6" id="KW-0547">Nucleotide-binding</keyword>
<dbReference type="GO" id="GO:0005524">
    <property type="term" value="F:ATP binding"/>
    <property type="evidence" value="ECO:0007669"/>
    <property type="project" value="UniProtKB-UniRule"/>
</dbReference>
<keyword evidence="12" id="KW-1185">Reference proteome</keyword>
<evidence type="ECO:0000313" key="11">
    <source>
        <dbReference type="EMBL" id="KIH90092.1"/>
    </source>
</evidence>
<evidence type="ECO:0000256" key="6">
    <source>
        <dbReference type="RuleBase" id="RU000492"/>
    </source>
</evidence>
<evidence type="ECO:0000259" key="9">
    <source>
        <dbReference type="PROSITE" id="PS51192"/>
    </source>
</evidence>
<evidence type="ECO:0000259" key="10">
    <source>
        <dbReference type="PROSITE" id="PS51194"/>
    </source>
</evidence>
<keyword evidence="2 6" id="KW-0378">Hydrolase</keyword>
<feature type="compositionally biased region" description="Low complexity" evidence="8">
    <location>
        <begin position="623"/>
        <end position="642"/>
    </location>
</feature>
<proteinExistence type="inferred from homology"/>
<dbReference type="AlphaFoldDB" id="A0A0C2IYM9"/>
<reference evidence="11 12" key="1">
    <citation type="journal article" date="2014" name="BMC Genomics">
        <title>Comparative genomics of the major fungal agents of human and animal Sporotrichosis: Sporothrix schenckii and Sporothrix brasiliensis.</title>
        <authorList>
            <person name="Teixeira M.M."/>
            <person name="de Almeida L.G."/>
            <person name="Kubitschek-Barreira P."/>
            <person name="Alves F.L."/>
            <person name="Kioshima E.S."/>
            <person name="Abadio A.K."/>
            <person name="Fernandes L."/>
            <person name="Derengowski L.S."/>
            <person name="Ferreira K.S."/>
            <person name="Souza R.C."/>
            <person name="Ruiz J.C."/>
            <person name="de Andrade N.C."/>
            <person name="Paes H.C."/>
            <person name="Nicola A.M."/>
            <person name="Albuquerque P."/>
            <person name="Gerber A.L."/>
            <person name="Martins V.P."/>
            <person name="Peconick L.D."/>
            <person name="Neto A.V."/>
            <person name="Chaucanez C.B."/>
            <person name="Silva P.A."/>
            <person name="Cunha O.L."/>
            <person name="de Oliveira F.F."/>
            <person name="dos Santos T.C."/>
            <person name="Barros A.L."/>
            <person name="Soares M.A."/>
            <person name="de Oliveira L.M."/>
            <person name="Marini M.M."/>
            <person name="Villalobos-Duno H."/>
            <person name="Cunha M.M."/>
            <person name="de Hoog S."/>
            <person name="da Silveira J.F."/>
            <person name="Henrissat B."/>
            <person name="Nino-Vega G.A."/>
            <person name="Cisalpino P.S."/>
            <person name="Mora-Montes H.M."/>
            <person name="Almeida S.R."/>
            <person name="Stajich J.E."/>
            <person name="Lopes-Bezerra L.M."/>
            <person name="Vasconcelos A.T."/>
            <person name="Felipe M.S."/>
        </authorList>
    </citation>
    <scope>NUCLEOTIDE SEQUENCE [LARGE SCALE GENOMIC DNA]</scope>
    <source>
        <strain evidence="11 12">5110</strain>
    </source>
</reference>
<comment type="domain">
    <text evidence="7">The Q motif is unique to and characteristic of the DEAD box family of RNA helicases and controls ATP binding and hydrolysis.</text>
</comment>
<dbReference type="EMBL" id="AWTV01000008">
    <property type="protein sequence ID" value="KIH90092.1"/>
    <property type="molecule type" value="Genomic_DNA"/>
</dbReference>
<evidence type="ECO:0000313" key="12">
    <source>
        <dbReference type="Proteomes" id="UP000031575"/>
    </source>
</evidence>
<keyword evidence="3 6" id="KW-0347">Helicase</keyword>
<feature type="region of interest" description="Disordered" evidence="8">
    <location>
        <begin position="601"/>
        <end position="698"/>
    </location>
</feature>
<dbReference type="InterPro" id="IPR014001">
    <property type="entry name" value="Helicase_ATP-bd"/>
</dbReference>
<dbReference type="PROSITE" id="PS00039">
    <property type="entry name" value="DEAD_ATP_HELICASE"/>
    <property type="match status" value="1"/>
</dbReference>
<keyword evidence="4 6" id="KW-0067">ATP-binding</keyword>
<feature type="compositionally biased region" description="Basic and acidic residues" evidence="8">
    <location>
        <begin position="686"/>
        <end position="698"/>
    </location>
</feature>
<comment type="caution">
    <text evidence="11">The sequence shown here is derived from an EMBL/GenBank/DDBJ whole genome shotgun (WGS) entry which is preliminary data.</text>
</comment>
<dbReference type="Proteomes" id="UP000031575">
    <property type="component" value="Unassembled WGS sequence"/>
</dbReference>
<comment type="catalytic activity">
    <reaction evidence="7">
        <text>ATP + H2O = ADP + phosphate + H(+)</text>
        <dbReference type="Rhea" id="RHEA:13065"/>
        <dbReference type="ChEBI" id="CHEBI:15377"/>
        <dbReference type="ChEBI" id="CHEBI:15378"/>
        <dbReference type="ChEBI" id="CHEBI:30616"/>
        <dbReference type="ChEBI" id="CHEBI:43474"/>
        <dbReference type="ChEBI" id="CHEBI:456216"/>
        <dbReference type="EC" id="3.6.4.13"/>
    </reaction>
</comment>
<evidence type="ECO:0000256" key="1">
    <source>
        <dbReference type="ARBA" id="ARBA00022741"/>
    </source>
</evidence>
<feature type="compositionally biased region" description="Polar residues" evidence="8">
    <location>
        <begin position="601"/>
        <end position="612"/>
    </location>
</feature>
<evidence type="ECO:0000256" key="7">
    <source>
        <dbReference type="RuleBase" id="RU365068"/>
    </source>
</evidence>
<dbReference type="CDD" id="cd17964">
    <property type="entry name" value="DEADc_MSS116"/>
    <property type="match status" value="1"/>
</dbReference>
<evidence type="ECO:0000256" key="3">
    <source>
        <dbReference type="ARBA" id="ARBA00022806"/>
    </source>
</evidence>
<comment type="function">
    <text evidence="7">RNA helicase.</text>
</comment>
<evidence type="ECO:0000256" key="2">
    <source>
        <dbReference type="ARBA" id="ARBA00022801"/>
    </source>
</evidence>
<accession>A0A0C2IYM9</accession>
<organism evidence="11 12">
    <name type="scientific">Sporothrix brasiliensis 5110</name>
    <dbReference type="NCBI Taxonomy" id="1398154"/>
    <lineage>
        <taxon>Eukaryota</taxon>
        <taxon>Fungi</taxon>
        <taxon>Dikarya</taxon>
        <taxon>Ascomycota</taxon>
        <taxon>Pezizomycotina</taxon>
        <taxon>Sordariomycetes</taxon>
        <taxon>Sordariomycetidae</taxon>
        <taxon>Ophiostomatales</taxon>
        <taxon>Ophiostomataceae</taxon>
        <taxon>Sporothrix</taxon>
    </lineage>
</organism>
<dbReference type="EC" id="3.6.4.13" evidence="7"/>
<dbReference type="InterPro" id="IPR000629">
    <property type="entry name" value="RNA-helicase_DEAD-box_CS"/>
</dbReference>
<gene>
    <name evidence="11" type="ORF">SPBR_00303</name>
</gene>
<feature type="domain" description="Helicase C-terminal" evidence="10">
    <location>
        <begin position="343"/>
        <end position="505"/>
    </location>
</feature>